<accession>Q0FWQ9</accession>
<feature type="compositionally biased region" description="Basic residues" evidence="1">
    <location>
        <begin position="1"/>
        <end position="10"/>
    </location>
</feature>
<proteinExistence type="predicted"/>
<gene>
    <name evidence="2" type="ORF">R2601_02933</name>
</gene>
<keyword evidence="3" id="KW-1185">Reference proteome</keyword>
<evidence type="ECO:0000256" key="1">
    <source>
        <dbReference type="SAM" id="MobiDB-lite"/>
    </source>
</evidence>
<dbReference type="HOGENOM" id="CLU_3375147_0_0_5"/>
<name>Q0FWQ9_SALBH</name>
<reference evidence="2 3" key="1">
    <citation type="journal article" date="2010" name="J. Bacteriol.">
        <title>Genome sequences of Pelagibaca bermudensis HTCC2601T and Maritimibacter alkaliphilus HTCC2654T, the type strains of two marine Roseobacter genera.</title>
        <authorList>
            <person name="Thrash J.C."/>
            <person name="Cho J.C."/>
            <person name="Ferriera S."/>
            <person name="Johnson J."/>
            <person name="Vergin K.L."/>
            <person name="Giovannoni S.J."/>
        </authorList>
    </citation>
    <scope>NUCLEOTIDE SEQUENCE [LARGE SCALE GENOMIC DNA]</scope>
    <source>
        <strain evidence="3">DSM 26914 / JCM 13377 / KCTC 12554 / HTCC2601</strain>
    </source>
</reference>
<dbReference type="STRING" id="314265.R2601_02933"/>
<comment type="caution">
    <text evidence="2">The sequence shown here is derived from an EMBL/GenBank/DDBJ whole genome shotgun (WGS) entry which is preliminary data.</text>
</comment>
<dbReference type="EMBL" id="AATQ01000001">
    <property type="protein sequence ID" value="EAU48493.1"/>
    <property type="molecule type" value="Genomic_DNA"/>
</dbReference>
<organism evidence="2 3">
    <name type="scientific">Salipiger bermudensis (strain DSM 26914 / JCM 13377 / KCTC 12554 / HTCC2601)</name>
    <name type="common">Pelagibaca bermudensis</name>
    <dbReference type="NCBI Taxonomy" id="314265"/>
    <lineage>
        <taxon>Bacteria</taxon>
        <taxon>Pseudomonadati</taxon>
        <taxon>Pseudomonadota</taxon>
        <taxon>Alphaproteobacteria</taxon>
        <taxon>Rhodobacterales</taxon>
        <taxon>Roseobacteraceae</taxon>
        <taxon>Salipiger</taxon>
    </lineage>
</organism>
<evidence type="ECO:0000313" key="2">
    <source>
        <dbReference type="EMBL" id="EAU48493.1"/>
    </source>
</evidence>
<evidence type="ECO:0000313" key="3">
    <source>
        <dbReference type="Proteomes" id="UP000006230"/>
    </source>
</evidence>
<feature type="region of interest" description="Disordered" evidence="1">
    <location>
        <begin position="1"/>
        <end position="34"/>
    </location>
</feature>
<sequence length="34" mass="3593">MIRLTPKRSARCTSPGSFAPGATRPRSMASASRS</sequence>
<protein>
    <submittedName>
        <fullName evidence="2">Uncharacterized protein</fullName>
    </submittedName>
</protein>
<dbReference type="Proteomes" id="UP000006230">
    <property type="component" value="Unassembled WGS sequence"/>
</dbReference>
<dbReference type="AlphaFoldDB" id="Q0FWQ9"/>